<name>A0A1A8CPJ9_NOTKA</name>
<proteinExistence type="predicted"/>
<feature type="non-terminal residue" evidence="1">
    <location>
        <position position="1"/>
    </location>
</feature>
<evidence type="ECO:0000313" key="1">
    <source>
        <dbReference type="EMBL" id="SBP80705.1"/>
    </source>
</evidence>
<reference evidence="1" key="1">
    <citation type="submission" date="2016-05" db="EMBL/GenBank/DDBJ databases">
        <authorList>
            <person name="Lavstsen T."/>
            <person name="Jespersen J.S."/>
        </authorList>
    </citation>
    <scope>NUCLEOTIDE SEQUENCE</scope>
    <source>
        <tissue evidence="1">Brain</tissue>
    </source>
</reference>
<protein>
    <submittedName>
        <fullName evidence="1">Uncharacterized protein</fullName>
    </submittedName>
</protein>
<reference evidence="1" key="2">
    <citation type="submission" date="2016-06" db="EMBL/GenBank/DDBJ databases">
        <title>The genome of a short-lived fish provides insights into sex chromosome evolution and the genetic control of aging.</title>
        <authorList>
            <person name="Reichwald K."/>
            <person name="Felder M."/>
            <person name="Petzold A."/>
            <person name="Koch P."/>
            <person name="Groth M."/>
            <person name="Platzer M."/>
        </authorList>
    </citation>
    <scope>NUCLEOTIDE SEQUENCE</scope>
    <source>
        <tissue evidence="1">Brain</tissue>
    </source>
</reference>
<organism evidence="1">
    <name type="scientific">Nothobranchius kadleci</name>
    <name type="common">African annual killifish</name>
    <dbReference type="NCBI Taxonomy" id="1051664"/>
    <lineage>
        <taxon>Eukaryota</taxon>
        <taxon>Metazoa</taxon>
        <taxon>Chordata</taxon>
        <taxon>Craniata</taxon>
        <taxon>Vertebrata</taxon>
        <taxon>Euteleostomi</taxon>
        <taxon>Actinopterygii</taxon>
        <taxon>Neopterygii</taxon>
        <taxon>Teleostei</taxon>
        <taxon>Neoteleostei</taxon>
        <taxon>Acanthomorphata</taxon>
        <taxon>Ovalentaria</taxon>
        <taxon>Atherinomorphae</taxon>
        <taxon>Cyprinodontiformes</taxon>
        <taxon>Nothobranchiidae</taxon>
        <taxon>Nothobranchius</taxon>
    </lineage>
</organism>
<gene>
    <name evidence="1" type="primary">Nfu_g_1_024260</name>
</gene>
<accession>A0A1A8CPJ9</accession>
<feature type="non-terminal residue" evidence="1">
    <location>
        <position position="53"/>
    </location>
</feature>
<dbReference type="EMBL" id="HADZ01016764">
    <property type="protein sequence ID" value="SBP80705.1"/>
    <property type="molecule type" value="Transcribed_RNA"/>
</dbReference>
<dbReference type="AlphaFoldDB" id="A0A1A8CPJ9"/>
<sequence>GMGRSSSYSSSHLVKTYRKPVVHYKLLRWTSSIHFLDPRVHAGSRGAGQWAIR</sequence>